<dbReference type="Pfam" id="PF00069">
    <property type="entry name" value="Pkinase"/>
    <property type="match status" value="1"/>
</dbReference>
<dbReference type="EMBL" id="BQKI01000003">
    <property type="protein sequence ID" value="GJM91042.1"/>
    <property type="molecule type" value="Genomic_DNA"/>
</dbReference>
<name>A0AAV5BYK1_ELECO</name>
<dbReference type="PANTHER" id="PTHR24056">
    <property type="entry name" value="CELL DIVISION PROTEIN KINASE"/>
    <property type="match status" value="1"/>
</dbReference>
<feature type="binding site" evidence="9">
    <location>
        <position position="67"/>
    </location>
    <ligand>
        <name>ATP</name>
        <dbReference type="ChEBI" id="CHEBI:30616"/>
    </ligand>
</feature>
<dbReference type="PROSITE" id="PS50011">
    <property type="entry name" value="PROTEIN_KINASE_DOM"/>
    <property type="match status" value="1"/>
</dbReference>
<dbReference type="Proteomes" id="UP001054889">
    <property type="component" value="Unassembled WGS sequence"/>
</dbReference>
<keyword evidence="5 9" id="KW-0547">Nucleotide-binding</keyword>
<keyword evidence="4" id="KW-0808">Transferase</keyword>
<comment type="caution">
    <text evidence="13">The sequence shown here is derived from an EMBL/GenBank/DDBJ whole genome shotgun (WGS) entry which is preliminary data.</text>
</comment>
<evidence type="ECO:0000313" key="13">
    <source>
        <dbReference type="EMBL" id="GJM91042.1"/>
    </source>
</evidence>
<organism evidence="13 14">
    <name type="scientific">Eleusine coracana subsp. coracana</name>
    <dbReference type="NCBI Taxonomy" id="191504"/>
    <lineage>
        <taxon>Eukaryota</taxon>
        <taxon>Viridiplantae</taxon>
        <taxon>Streptophyta</taxon>
        <taxon>Embryophyta</taxon>
        <taxon>Tracheophyta</taxon>
        <taxon>Spermatophyta</taxon>
        <taxon>Magnoliopsida</taxon>
        <taxon>Liliopsida</taxon>
        <taxon>Poales</taxon>
        <taxon>Poaceae</taxon>
        <taxon>PACMAD clade</taxon>
        <taxon>Chloridoideae</taxon>
        <taxon>Cynodonteae</taxon>
        <taxon>Eleusininae</taxon>
        <taxon>Eleusine</taxon>
    </lineage>
</organism>
<evidence type="ECO:0000256" key="9">
    <source>
        <dbReference type="PROSITE-ProRule" id="PRU10141"/>
    </source>
</evidence>
<evidence type="ECO:0000256" key="7">
    <source>
        <dbReference type="ARBA" id="ARBA00022840"/>
    </source>
</evidence>
<keyword evidence="6" id="KW-0418">Kinase</keyword>
<accession>A0AAV5BYK1</accession>
<dbReference type="InterPro" id="IPR008271">
    <property type="entry name" value="Ser/Thr_kinase_AS"/>
</dbReference>
<evidence type="ECO:0000256" key="3">
    <source>
        <dbReference type="ARBA" id="ARBA00022553"/>
    </source>
</evidence>
<sequence length="326" mass="35436">MAAAAAASRKRPAPEEPHPPATAAKKRARYSFSKIDDYEMLEELGEGTFGVVARARHRRTGETVAVKWIRCGVSGGPDLDAVVRESGCLAACRGHPSVVQIRDVASDESTGDLYLVTEFVGPCLRDWLTRPLSEDVARDFMAQLLSAAARMHAAPLIHRDIKPENILVSAGCDLKICDFGCATPAKRPGKPYPEPLVGTLQYCAPEQLMGDRCYGTAVDMWALGCVMAELLVGAPLFSADTEEEMLEQIKELRDRIADVGLEAIDDDLLELSPAGREVLAGLLRFEPGERLSAREALDHRWFKEEAESPSAAKAEFPGFVPLFSAA</sequence>
<evidence type="ECO:0000256" key="4">
    <source>
        <dbReference type="ARBA" id="ARBA00022679"/>
    </source>
</evidence>
<evidence type="ECO:0000259" key="12">
    <source>
        <dbReference type="PROSITE" id="PS50011"/>
    </source>
</evidence>
<dbReference type="InterPro" id="IPR000719">
    <property type="entry name" value="Prot_kinase_dom"/>
</dbReference>
<evidence type="ECO:0000256" key="2">
    <source>
        <dbReference type="ARBA" id="ARBA00012409"/>
    </source>
</evidence>
<dbReference type="PROSITE" id="PS00108">
    <property type="entry name" value="PROTEIN_KINASE_ST"/>
    <property type="match status" value="1"/>
</dbReference>
<dbReference type="PROSITE" id="PS00107">
    <property type="entry name" value="PROTEIN_KINASE_ATP"/>
    <property type="match status" value="1"/>
</dbReference>
<dbReference type="FunFam" id="1.10.510.10:FF:000559">
    <property type="entry name" value="Protein kinase domain containing protein"/>
    <property type="match status" value="1"/>
</dbReference>
<dbReference type="Gene3D" id="1.10.510.10">
    <property type="entry name" value="Transferase(Phosphotransferase) domain 1"/>
    <property type="match status" value="1"/>
</dbReference>
<evidence type="ECO:0000256" key="5">
    <source>
        <dbReference type="ARBA" id="ARBA00022741"/>
    </source>
</evidence>
<evidence type="ECO:0000256" key="11">
    <source>
        <dbReference type="SAM" id="MobiDB-lite"/>
    </source>
</evidence>
<evidence type="ECO:0000256" key="6">
    <source>
        <dbReference type="ARBA" id="ARBA00022777"/>
    </source>
</evidence>
<gene>
    <name evidence="13" type="primary">ga07377</name>
    <name evidence="13" type="ORF">PR202_ga07377</name>
</gene>
<dbReference type="GO" id="GO:0005524">
    <property type="term" value="F:ATP binding"/>
    <property type="evidence" value="ECO:0007669"/>
    <property type="project" value="UniProtKB-UniRule"/>
</dbReference>
<evidence type="ECO:0000313" key="14">
    <source>
        <dbReference type="Proteomes" id="UP001054889"/>
    </source>
</evidence>
<dbReference type="EC" id="2.7.11.23" evidence="2"/>
<keyword evidence="3" id="KW-0597">Phosphoprotein</keyword>
<reference evidence="13" key="2">
    <citation type="submission" date="2021-12" db="EMBL/GenBank/DDBJ databases">
        <title>Resequencing data analysis of finger millet.</title>
        <authorList>
            <person name="Hatakeyama M."/>
            <person name="Aluri S."/>
            <person name="Balachadran M.T."/>
            <person name="Sivarajan S.R."/>
            <person name="Poveda L."/>
            <person name="Shimizu-Inatsugi R."/>
            <person name="Schlapbach R."/>
            <person name="Sreeman S.M."/>
            <person name="Shimizu K.K."/>
        </authorList>
    </citation>
    <scope>NUCLEOTIDE SEQUENCE</scope>
</reference>
<dbReference type="GO" id="GO:0008353">
    <property type="term" value="F:RNA polymerase II CTD heptapeptide repeat kinase activity"/>
    <property type="evidence" value="ECO:0007669"/>
    <property type="project" value="UniProtKB-EC"/>
</dbReference>
<dbReference type="AlphaFoldDB" id="A0AAV5BYK1"/>
<keyword evidence="14" id="KW-1185">Reference proteome</keyword>
<keyword evidence="10" id="KW-0723">Serine/threonine-protein kinase</keyword>
<comment type="catalytic activity">
    <reaction evidence="8">
        <text>[DNA-directed RNA polymerase] + ATP = phospho-[DNA-directed RNA polymerase] + ADP + H(+)</text>
        <dbReference type="Rhea" id="RHEA:10216"/>
        <dbReference type="Rhea" id="RHEA-COMP:11321"/>
        <dbReference type="Rhea" id="RHEA-COMP:11322"/>
        <dbReference type="ChEBI" id="CHEBI:15378"/>
        <dbReference type="ChEBI" id="CHEBI:30616"/>
        <dbReference type="ChEBI" id="CHEBI:43176"/>
        <dbReference type="ChEBI" id="CHEBI:68546"/>
        <dbReference type="ChEBI" id="CHEBI:456216"/>
        <dbReference type="EC" id="2.7.11.23"/>
    </reaction>
</comment>
<dbReference type="PANTHER" id="PTHR24056:SF432">
    <property type="entry name" value="OS10G0154500 PROTEIN"/>
    <property type="match status" value="1"/>
</dbReference>
<keyword evidence="7 9" id="KW-0067">ATP-binding</keyword>
<dbReference type="GO" id="GO:0005634">
    <property type="term" value="C:nucleus"/>
    <property type="evidence" value="ECO:0007669"/>
    <property type="project" value="TreeGrafter"/>
</dbReference>
<dbReference type="InterPro" id="IPR017441">
    <property type="entry name" value="Protein_kinase_ATP_BS"/>
</dbReference>
<feature type="domain" description="Protein kinase" evidence="12">
    <location>
        <begin position="38"/>
        <end position="302"/>
    </location>
</feature>
<evidence type="ECO:0000256" key="8">
    <source>
        <dbReference type="ARBA" id="ARBA00049280"/>
    </source>
</evidence>
<dbReference type="GO" id="GO:0007346">
    <property type="term" value="P:regulation of mitotic cell cycle"/>
    <property type="evidence" value="ECO:0007669"/>
    <property type="project" value="TreeGrafter"/>
</dbReference>
<proteinExistence type="inferred from homology"/>
<evidence type="ECO:0000256" key="1">
    <source>
        <dbReference type="ARBA" id="ARBA00006485"/>
    </source>
</evidence>
<comment type="similarity">
    <text evidence="1">Belongs to the protein kinase superfamily. CMGC Ser/Thr protein kinase family. CDC2/CDKX subfamily.</text>
</comment>
<evidence type="ECO:0000256" key="10">
    <source>
        <dbReference type="RuleBase" id="RU000304"/>
    </source>
</evidence>
<dbReference type="InterPro" id="IPR011009">
    <property type="entry name" value="Kinase-like_dom_sf"/>
</dbReference>
<protein>
    <recommendedName>
        <fullName evidence="2">[RNA-polymerase]-subunit kinase</fullName>
        <ecNumber evidence="2">2.7.11.23</ecNumber>
    </recommendedName>
</protein>
<dbReference type="SMART" id="SM00220">
    <property type="entry name" value="S_TKc"/>
    <property type="match status" value="1"/>
</dbReference>
<reference evidence="13" key="1">
    <citation type="journal article" date="2018" name="DNA Res.">
        <title>Multiple hybrid de novo genome assembly of finger millet, an orphan allotetraploid crop.</title>
        <authorList>
            <person name="Hatakeyama M."/>
            <person name="Aluri S."/>
            <person name="Balachadran M.T."/>
            <person name="Sivarajan S.R."/>
            <person name="Patrignani A."/>
            <person name="Gruter S."/>
            <person name="Poveda L."/>
            <person name="Shimizu-Inatsugi R."/>
            <person name="Baeten J."/>
            <person name="Francoijs K.J."/>
            <person name="Nataraja K.N."/>
            <person name="Reddy Y.A.N."/>
            <person name="Phadnis S."/>
            <person name="Ravikumar R.L."/>
            <person name="Schlapbach R."/>
            <person name="Sreeman S.M."/>
            <person name="Shimizu K.K."/>
        </authorList>
    </citation>
    <scope>NUCLEOTIDE SEQUENCE</scope>
</reference>
<dbReference type="InterPro" id="IPR050108">
    <property type="entry name" value="CDK"/>
</dbReference>
<feature type="region of interest" description="Disordered" evidence="11">
    <location>
        <begin position="1"/>
        <end position="27"/>
    </location>
</feature>
<dbReference type="SUPFAM" id="SSF56112">
    <property type="entry name" value="Protein kinase-like (PK-like)"/>
    <property type="match status" value="1"/>
</dbReference>
<dbReference type="Gene3D" id="3.30.200.20">
    <property type="entry name" value="Phosphorylase Kinase, domain 1"/>
    <property type="match status" value="1"/>
</dbReference>